<sequence length="246" mass="26765">MEEFVKGFLLSVLSQKCYDEYFVNYNFLDVPCFKHTLSKGLGIGIIAGSILVKVPQILKILSSKSAEGINVYGVYLELFAITANFAYSYVMKFPFSAWGEGTFLAIQTAVIAALVLHYGGAPGKAAAFLAVYVGLLSTLVSGYTPVDILWVMQAVNVPIILAAKSIQVITNYKNGSTGQLSAITCCLLFGGSVARIFTSIQETGDFIITLTYCVSTIANGALVLQLIWYWRADKPSIKNKKKKKHA</sequence>
<accession>A0ACC1DCR9</accession>
<gene>
    <name evidence="1" type="ORF">K1T71_002372</name>
</gene>
<protein>
    <submittedName>
        <fullName evidence="1">Uncharacterized protein</fullName>
    </submittedName>
</protein>
<comment type="caution">
    <text evidence="1">The sequence shown here is derived from an EMBL/GenBank/DDBJ whole genome shotgun (WGS) entry which is preliminary data.</text>
</comment>
<evidence type="ECO:0000313" key="1">
    <source>
        <dbReference type="EMBL" id="KAJ0181650.1"/>
    </source>
</evidence>
<name>A0ACC1DCR9_9NEOP</name>
<keyword evidence="2" id="KW-1185">Reference proteome</keyword>
<organism evidence="1 2">
    <name type="scientific">Dendrolimus kikuchii</name>
    <dbReference type="NCBI Taxonomy" id="765133"/>
    <lineage>
        <taxon>Eukaryota</taxon>
        <taxon>Metazoa</taxon>
        <taxon>Ecdysozoa</taxon>
        <taxon>Arthropoda</taxon>
        <taxon>Hexapoda</taxon>
        <taxon>Insecta</taxon>
        <taxon>Pterygota</taxon>
        <taxon>Neoptera</taxon>
        <taxon>Endopterygota</taxon>
        <taxon>Lepidoptera</taxon>
        <taxon>Glossata</taxon>
        <taxon>Ditrysia</taxon>
        <taxon>Bombycoidea</taxon>
        <taxon>Lasiocampidae</taxon>
        <taxon>Dendrolimus</taxon>
    </lineage>
</organism>
<reference evidence="1 2" key="1">
    <citation type="journal article" date="2021" name="Front. Genet.">
        <title>Chromosome-Level Genome Assembly Reveals Significant Gene Expansion in the Toll and IMD Signaling Pathways of Dendrolimus kikuchii.</title>
        <authorList>
            <person name="Zhou J."/>
            <person name="Wu P."/>
            <person name="Xiong Z."/>
            <person name="Liu N."/>
            <person name="Zhao N."/>
            <person name="Ji M."/>
            <person name="Qiu Y."/>
            <person name="Yang B."/>
        </authorList>
    </citation>
    <scope>NUCLEOTIDE SEQUENCE [LARGE SCALE GENOMIC DNA]</scope>
    <source>
        <strain evidence="1">Ann1</strain>
    </source>
</reference>
<dbReference type="EMBL" id="CM034390">
    <property type="protein sequence ID" value="KAJ0181650.1"/>
    <property type="molecule type" value="Genomic_DNA"/>
</dbReference>
<evidence type="ECO:0000313" key="2">
    <source>
        <dbReference type="Proteomes" id="UP000824533"/>
    </source>
</evidence>
<proteinExistence type="predicted"/>
<dbReference type="Proteomes" id="UP000824533">
    <property type="component" value="Linkage Group LG04"/>
</dbReference>